<dbReference type="GO" id="GO:0046930">
    <property type="term" value="C:pore complex"/>
    <property type="evidence" value="ECO:0007669"/>
    <property type="project" value="UniProtKB-ARBA"/>
</dbReference>
<dbReference type="GeneID" id="20245867"/>
<keyword evidence="10 14" id="KW-0472">Membrane</keyword>
<dbReference type="InterPro" id="IPR018499">
    <property type="entry name" value="Tetraspanin/Peripherin"/>
</dbReference>
<keyword evidence="6" id="KW-0963">Cytoplasm</keyword>
<feature type="transmembrane region" description="Helical" evidence="14">
    <location>
        <begin position="62"/>
        <end position="84"/>
    </location>
</feature>
<feature type="transmembrane region" description="Helical" evidence="14">
    <location>
        <begin position="21"/>
        <end position="42"/>
    </location>
</feature>
<dbReference type="PROSITE" id="PS00421">
    <property type="entry name" value="TM4_1"/>
    <property type="match status" value="1"/>
</dbReference>
<organism evidence="15 16">
    <name type="scientific">Lottia gigantea</name>
    <name type="common">Giant owl limpet</name>
    <dbReference type="NCBI Taxonomy" id="225164"/>
    <lineage>
        <taxon>Eukaryota</taxon>
        <taxon>Metazoa</taxon>
        <taxon>Spiralia</taxon>
        <taxon>Lophotrochozoa</taxon>
        <taxon>Mollusca</taxon>
        <taxon>Gastropoda</taxon>
        <taxon>Patellogastropoda</taxon>
        <taxon>Lottioidea</taxon>
        <taxon>Lottiidae</taxon>
        <taxon>Lottia</taxon>
    </lineage>
</organism>
<evidence type="ECO:0000256" key="5">
    <source>
        <dbReference type="ARBA" id="ARBA00022475"/>
    </source>
</evidence>
<evidence type="ECO:0000313" key="15">
    <source>
        <dbReference type="EMBL" id="ESO87149.1"/>
    </source>
</evidence>
<dbReference type="SUPFAM" id="SSF48652">
    <property type="entry name" value="Tetraspanin"/>
    <property type="match status" value="1"/>
</dbReference>
<evidence type="ECO:0000313" key="16">
    <source>
        <dbReference type="Proteomes" id="UP000030746"/>
    </source>
</evidence>
<dbReference type="RefSeq" id="XP_009062099.1">
    <property type="nucleotide sequence ID" value="XM_009063851.1"/>
</dbReference>
<comment type="subcellular location">
    <subcellularLocation>
        <location evidence="2">Cell junction</location>
        <location evidence="2">Adherens junction</location>
    </subcellularLocation>
    <subcellularLocation>
        <location evidence="3">Cell membrane</location>
        <topology evidence="3">Multi-pass membrane protein</topology>
    </subcellularLocation>
    <subcellularLocation>
        <location evidence="1">Cytoplasm</location>
    </subcellularLocation>
</comment>
<dbReference type="GO" id="GO:0005912">
    <property type="term" value="C:adherens junction"/>
    <property type="evidence" value="ECO:0007669"/>
    <property type="project" value="UniProtKB-SubCell"/>
</dbReference>
<proteinExistence type="inferred from homology"/>
<dbReference type="PANTHER" id="PTHR19282">
    <property type="entry name" value="TETRASPANIN"/>
    <property type="match status" value="1"/>
</dbReference>
<keyword evidence="8" id="KW-0965">Cell junction</keyword>
<name>V4BE86_LOTGI</name>
<dbReference type="AlphaFoldDB" id="V4BE86"/>
<reference evidence="15 16" key="1">
    <citation type="journal article" date="2013" name="Nature">
        <title>Insights into bilaterian evolution from three spiralian genomes.</title>
        <authorList>
            <person name="Simakov O."/>
            <person name="Marletaz F."/>
            <person name="Cho S.J."/>
            <person name="Edsinger-Gonzales E."/>
            <person name="Havlak P."/>
            <person name="Hellsten U."/>
            <person name="Kuo D.H."/>
            <person name="Larsson T."/>
            <person name="Lv J."/>
            <person name="Arendt D."/>
            <person name="Savage R."/>
            <person name="Osoegawa K."/>
            <person name="de Jong P."/>
            <person name="Grimwood J."/>
            <person name="Chapman J.A."/>
            <person name="Shapiro H."/>
            <person name="Aerts A."/>
            <person name="Otillar R.P."/>
            <person name="Terry A.Y."/>
            <person name="Boore J.L."/>
            <person name="Grigoriev I.V."/>
            <person name="Lindberg D.R."/>
            <person name="Seaver E.C."/>
            <person name="Weisblat D.A."/>
            <person name="Putnam N.H."/>
            <person name="Rokhsar D.S."/>
        </authorList>
    </citation>
    <scope>NUCLEOTIDE SEQUENCE [LARGE SCALE GENOMIC DNA]</scope>
</reference>
<dbReference type="FunFam" id="1.10.1450.10:FF:000007">
    <property type="entry name" value="Tetraspanin"/>
    <property type="match status" value="1"/>
</dbReference>
<dbReference type="OrthoDB" id="2014092at2759"/>
<evidence type="ECO:0000256" key="11">
    <source>
        <dbReference type="ARBA" id="ARBA00023157"/>
    </source>
</evidence>
<keyword evidence="16" id="KW-1185">Reference proteome</keyword>
<dbReference type="PANTHER" id="PTHR19282:SF431">
    <property type="entry name" value="TETRASPANIN 26A, ISOFORM B-RELATED"/>
    <property type="match status" value="1"/>
</dbReference>
<gene>
    <name evidence="15" type="ORF">LOTGIDRAFT_205798</name>
</gene>
<dbReference type="GO" id="GO:0051604">
    <property type="term" value="P:protein maturation"/>
    <property type="evidence" value="ECO:0007669"/>
    <property type="project" value="UniProtKB-ARBA"/>
</dbReference>
<dbReference type="STRING" id="225164.V4BE86"/>
<evidence type="ECO:0000256" key="7">
    <source>
        <dbReference type="ARBA" id="ARBA00022692"/>
    </source>
</evidence>
<keyword evidence="5" id="KW-1003">Cell membrane</keyword>
<evidence type="ECO:0000256" key="8">
    <source>
        <dbReference type="ARBA" id="ARBA00022949"/>
    </source>
</evidence>
<dbReference type="PRINTS" id="PR00259">
    <property type="entry name" value="TMFOUR"/>
</dbReference>
<evidence type="ECO:0000256" key="9">
    <source>
        <dbReference type="ARBA" id="ARBA00022989"/>
    </source>
</evidence>
<feature type="transmembrane region" description="Helical" evidence="14">
    <location>
        <begin position="91"/>
        <end position="115"/>
    </location>
</feature>
<evidence type="ECO:0000256" key="10">
    <source>
        <dbReference type="ARBA" id="ARBA00023136"/>
    </source>
</evidence>
<dbReference type="HOGENOM" id="CLU_055524_0_2_1"/>
<sequence>MQRKRRRTKSEVSCCIKYLMFGFNVLFWFLGAALLGIGLWAWTEKDMFRNISKLTNIALDPALVFIISGGVMFIIGFAGCIGSLRENTCLLLFFMIAVGLIFFIELLLGILGFVYKDWVKDQIEGQVQNMIVNYREDDDLQNLVDWVQRDWLHCCGVYSYTDWQRNMYFNCSSPGVEACGVPFSCCQPSDELIKNRHCGYDMMKPSHDYDRSTKVYTLGCIPSGEKWLESNLIPVAGVAVGIALLQNFYLHKIQGITRIALIFGLVIYLKNYISSHKYSLLQILGICFAQNLRSDIQAQLAKWHY</sequence>
<evidence type="ECO:0000256" key="1">
    <source>
        <dbReference type="ARBA" id="ARBA00004496"/>
    </source>
</evidence>
<evidence type="ECO:0000256" key="4">
    <source>
        <dbReference type="ARBA" id="ARBA00006840"/>
    </source>
</evidence>
<dbReference type="OMA" id="DPMYGFI"/>
<keyword evidence="11" id="KW-1015">Disulfide bond</keyword>
<dbReference type="GO" id="GO:0065003">
    <property type="term" value="P:protein-containing complex assembly"/>
    <property type="evidence" value="ECO:0007669"/>
    <property type="project" value="UniProtKB-ARBA"/>
</dbReference>
<dbReference type="GO" id="GO:0019899">
    <property type="term" value="F:enzyme binding"/>
    <property type="evidence" value="ECO:0007669"/>
    <property type="project" value="UniProtKB-ARBA"/>
</dbReference>
<keyword evidence="12" id="KW-0325">Glycoprotein</keyword>
<comment type="similarity">
    <text evidence="4">Belongs to the tetraspanin (TM4SF) family.</text>
</comment>
<keyword evidence="7 14" id="KW-0812">Transmembrane</keyword>
<evidence type="ECO:0000256" key="13">
    <source>
        <dbReference type="ARBA" id="ARBA00040369"/>
    </source>
</evidence>
<dbReference type="InterPro" id="IPR018503">
    <property type="entry name" value="Tetraspanin_CS"/>
</dbReference>
<dbReference type="GO" id="GO:0072659">
    <property type="term" value="P:protein localization to plasma membrane"/>
    <property type="evidence" value="ECO:0007669"/>
    <property type="project" value="UniProtKB-ARBA"/>
</dbReference>
<keyword evidence="9 14" id="KW-1133">Transmembrane helix</keyword>
<evidence type="ECO:0000256" key="12">
    <source>
        <dbReference type="ARBA" id="ARBA00023180"/>
    </source>
</evidence>
<evidence type="ECO:0000256" key="14">
    <source>
        <dbReference type="SAM" id="Phobius"/>
    </source>
</evidence>
<evidence type="ECO:0000256" key="3">
    <source>
        <dbReference type="ARBA" id="ARBA00004651"/>
    </source>
</evidence>
<accession>V4BE86</accession>
<dbReference type="CTD" id="20245867"/>
<evidence type="ECO:0000256" key="2">
    <source>
        <dbReference type="ARBA" id="ARBA00004536"/>
    </source>
</evidence>
<protein>
    <recommendedName>
        <fullName evidence="13">Tetraspanin-33</fullName>
    </recommendedName>
</protein>
<dbReference type="GO" id="GO:0005886">
    <property type="term" value="C:plasma membrane"/>
    <property type="evidence" value="ECO:0007669"/>
    <property type="project" value="UniProtKB-SubCell"/>
</dbReference>
<evidence type="ECO:0000256" key="6">
    <source>
        <dbReference type="ARBA" id="ARBA00022490"/>
    </source>
</evidence>
<dbReference type="EMBL" id="KB202953">
    <property type="protein sequence ID" value="ESO87149.1"/>
    <property type="molecule type" value="Genomic_DNA"/>
</dbReference>
<dbReference type="Pfam" id="PF00335">
    <property type="entry name" value="Tetraspanin"/>
    <property type="match status" value="1"/>
</dbReference>
<dbReference type="KEGG" id="lgi:LOTGIDRAFT_205798"/>
<dbReference type="Proteomes" id="UP000030746">
    <property type="component" value="Unassembled WGS sequence"/>
</dbReference>
<dbReference type="InterPro" id="IPR008952">
    <property type="entry name" value="Tetraspanin_EC2_sf"/>
</dbReference>
<dbReference type="GO" id="GO:0005737">
    <property type="term" value="C:cytoplasm"/>
    <property type="evidence" value="ECO:0007669"/>
    <property type="project" value="UniProtKB-SubCell"/>
</dbReference>
<dbReference type="Gene3D" id="1.10.1450.10">
    <property type="entry name" value="Tetraspanin"/>
    <property type="match status" value="1"/>
</dbReference>